<evidence type="ECO:0000256" key="9">
    <source>
        <dbReference type="SAM" id="Phobius"/>
    </source>
</evidence>
<feature type="domain" description="CBS" evidence="10">
    <location>
        <begin position="272"/>
        <end position="329"/>
    </location>
</feature>
<evidence type="ECO:0000256" key="6">
    <source>
        <dbReference type="ARBA" id="ARBA00023136"/>
    </source>
</evidence>
<dbReference type="EMBL" id="CP035108">
    <property type="protein sequence ID" value="QAR33228.1"/>
    <property type="molecule type" value="Genomic_DNA"/>
</dbReference>
<dbReference type="GO" id="GO:0005886">
    <property type="term" value="C:plasma membrane"/>
    <property type="evidence" value="ECO:0007669"/>
    <property type="project" value="TreeGrafter"/>
</dbReference>
<dbReference type="InterPro" id="IPR016169">
    <property type="entry name" value="FAD-bd_PCMH_sub2"/>
</dbReference>
<dbReference type="Proteomes" id="UP000287502">
    <property type="component" value="Chromosome"/>
</dbReference>
<feature type="transmembrane region" description="Helical" evidence="9">
    <location>
        <begin position="6"/>
        <end position="30"/>
    </location>
</feature>
<dbReference type="CDD" id="cd04590">
    <property type="entry name" value="CBS_pair_CorC_HlyC_assoc"/>
    <property type="match status" value="1"/>
</dbReference>
<organism evidence="12 13">
    <name type="scientific">Geovibrio thiophilus</name>
    <dbReference type="NCBI Taxonomy" id="139438"/>
    <lineage>
        <taxon>Bacteria</taxon>
        <taxon>Pseudomonadati</taxon>
        <taxon>Deferribacterota</taxon>
        <taxon>Deferribacteres</taxon>
        <taxon>Deferribacterales</taxon>
        <taxon>Geovibrionaceae</taxon>
        <taxon>Geovibrio</taxon>
    </lineage>
</organism>
<feature type="domain" description="CNNM transmembrane" evidence="11">
    <location>
        <begin position="2"/>
        <end position="188"/>
    </location>
</feature>
<feature type="domain" description="CBS" evidence="10">
    <location>
        <begin position="207"/>
        <end position="266"/>
    </location>
</feature>
<keyword evidence="5 7" id="KW-0129">CBS domain</keyword>
<dbReference type="PROSITE" id="PS51371">
    <property type="entry name" value="CBS"/>
    <property type="match status" value="2"/>
</dbReference>
<evidence type="ECO:0000256" key="3">
    <source>
        <dbReference type="ARBA" id="ARBA00022737"/>
    </source>
</evidence>
<comment type="subcellular location">
    <subcellularLocation>
        <location evidence="1">Membrane</location>
        <topology evidence="1">Multi-pass membrane protein</topology>
    </subcellularLocation>
</comment>
<dbReference type="InterPro" id="IPR005170">
    <property type="entry name" value="Transptr-assoc_dom"/>
</dbReference>
<keyword evidence="3" id="KW-0677">Repeat</keyword>
<dbReference type="GO" id="GO:0050660">
    <property type="term" value="F:flavin adenine dinucleotide binding"/>
    <property type="evidence" value="ECO:0007669"/>
    <property type="project" value="InterPro"/>
</dbReference>
<feature type="transmembrane region" description="Helical" evidence="9">
    <location>
        <begin position="87"/>
        <end position="110"/>
    </location>
</feature>
<dbReference type="Gene3D" id="3.30.465.10">
    <property type="match status" value="1"/>
</dbReference>
<keyword evidence="4 8" id="KW-1133">Transmembrane helix</keyword>
<dbReference type="InterPro" id="IPR002550">
    <property type="entry name" value="CNNM"/>
</dbReference>
<dbReference type="SMART" id="SM01091">
    <property type="entry name" value="CorC_HlyC"/>
    <property type="match status" value="1"/>
</dbReference>
<evidence type="ECO:0000256" key="1">
    <source>
        <dbReference type="ARBA" id="ARBA00004141"/>
    </source>
</evidence>
<evidence type="ECO:0000313" key="13">
    <source>
        <dbReference type="Proteomes" id="UP000287502"/>
    </source>
</evidence>
<keyword evidence="6 8" id="KW-0472">Membrane</keyword>
<dbReference type="FunFam" id="3.10.580.10:FF:000002">
    <property type="entry name" value="Magnesium/cobalt efflux protein CorC"/>
    <property type="match status" value="1"/>
</dbReference>
<evidence type="ECO:0000256" key="2">
    <source>
        <dbReference type="ARBA" id="ARBA00022692"/>
    </source>
</evidence>
<dbReference type="InterPro" id="IPR036318">
    <property type="entry name" value="FAD-bd_PCMH-like_sf"/>
</dbReference>
<name>A0A3R5XWY3_9BACT</name>
<dbReference type="KEGG" id="gtl:EP073_07385"/>
<evidence type="ECO:0000313" key="12">
    <source>
        <dbReference type="EMBL" id="QAR33228.1"/>
    </source>
</evidence>
<dbReference type="InterPro" id="IPR046342">
    <property type="entry name" value="CBS_dom_sf"/>
</dbReference>
<evidence type="ECO:0000256" key="5">
    <source>
        <dbReference type="ARBA" id="ARBA00023122"/>
    </source>
</evidence>
<dbReference type="PANTHER" id="PTHR22777">
    <property type="entry name" value="HEMOLYSIN-RELATED"/>
    <property type="match status" value="1"/>
</dbReference>
<evidence type="ECO:0000256" key="7">
    <source>
        <dbReference type="PROSITE-ProRule" id="PRU00703"/>
    </source>
</evidence>
<dbReference type="AlphaFoldDB" id="A0A3R5XWY3"/>
<dbReference type="Gene3D" id="3.10.580.10">
    <property type="entry name" value="CBS-domain"/>
    <property type="match status" value="1"/>
</dbReference>
<dbReference type="OrthoDB" id="9798188at2"/>
<dbReference type="InterPro" id="IPR000644">
    <property type="entry name" value="CBS_dom"/>
</dbReference>
<evidence type="ECO:0000256" key="4">
    <source>
        <dbReference type="ARBA" id="ARBA00022989"/>
    </source>
</evidence>
<proteinExistence type="predicted"/>
<evidence type="ECO:0000259" key="10">
    <source>
        <dbReference type="PROSITE" id="PS51371"/>
    </source>
</evidence>
<evidence type="ECO:0000256" key="8">
    <source>
        <dbReference type="PROSITE-ProRule" id="PRU01193"/>
    </source>
</evidence>
<dbReference type="RefSeq" id="WP_128466514.1">
    <property type="nucleotide sequence ID" value="NZ_CP035108.1"/>
</dbReference>
<dbReference type="SUPFAM" id="SSF56176">
    <property type="entry name" value="FAD-binding/transporter-associated domain-like"/>
    <property type="match status" value="1"/>
</dbReference>
<reference evidence="12 13" key="1">
    <citation type="submission" date="2019-01" db="EMBL/GenBank/DDBJ databases">
        <title>Geovibrio thiophilus DSM 11263, complete genome.</title>
        <authorList>
            <person name="Spring S."/>
            <person name="Bunk B."/>
            <person name="Sproer C."/>
        </authorList>
    </citation>
    <scope>NUCLEOTIDE SEQUENCE [LARGE SCALE GENOMIC DNA]</scope>
    <source>
        <strain evidence="12 13">DSM 11263</strain>
    </source>
</reference>
<sequence length="431" mass="48683">METDSILFQSVSIFVCLILSGFFSGSETALTSLSEMKVRHMIEENPKAKILELWIYHPNKVLNTILIGNNIVNILASVIAADMMQKIFGNTQIAAVTGVMTLMILIFGEITPKTFAKHNAKAMAIALMRILKVFYTVFFPATYVMNKLVVAMIKLSGGKLDKKPQITEEELEFIINVGEKEGVLENGQKEMLQNIFELGDMSIKEIMVPRRDIIAVNVNEDFDSIMNKVVENEFSRLPVYEETIDKIIGILNAKDLLVFTREDVSKFNLRGMLRAPYFIPGTKKIDNMLTEFQKTRNHMAIVLDEYGGVAGLLTLENVLEEIVGDIYDEYDQDEVSDTEVEQTDADTYILDAMMDIDDFCEEFGIEKTEEMEKYETLAGLVYDLAGRVPEQGDSYVFGGSTLTVLEIEDRKICRIEMKKIQDTPVADDVEV</sequence>
<dbReference type="InterPro" id="IPR044751">
    <property type="entry name" value="Ion_transp-like_CBS"/>
</dbReference>
<dbReference type="PROSITE" id="PS51846">
    <property type="entry name" value="CNNM"/>
    <property type="match status" value="1"/>
</dbReference>
<dbReference type="SUPFAM" id="SSF54631">
    <property type="entry name" value="CBS-domain pair"/>
    <property type="match status" value="1"/>
</dbReference>
<dbReference type="Pfam" id="PF03471">
    <property type="entry name" value="CorC_HlyC"/>
    <property type="match status" value="1"/>
</dbReference>
<accession>A0A3R5XWY3</accession>
<dbReference type="Pfam" id="PF00571">
    <property type="entry name" value="CBS"/>
    <property type="match status" value="2"/>
</dbReference>
<dbReference type="PANTHER" id="PTHR22777:SF17">
    <property type="entry name" value="UPF0053 PROTEIN SLL0260"/>
    <property type="match status" value="1"/>
</dbReference>
<evidence type="ECO:0000259" key="11">
    <source>
        <dbReference type="PROSITE" id="PS51846"/>
    </source>
</evidence>
<gene>
    <name evidence="12" type="ORF">EP073_07385</name>
</gene>
<keyword evidence="2 8" id="KW-0812">Transmembrane</keyword>
<dbReference type="Pfam" id="PF01595">
    <property type="entry name" value="CNNM"/>
    <property type="match status" value="1"/>
</dbReference>
<protein>
    <submittedName>
        <fullName evidence="12">HlyC/CorC family transporter</fullName>
    </submittedName>
</protein>
<feature type="transmembrane region" description="Helical" evidence="9">
    <location>
        <begin position="122"/>
        <end position="145"/>
    </location>
</feature>
<keyword evidence="13" id="KW-1185">Reference proteome</keyword>